<name>A0A4R7CSJ0_9SPHI</name>
<dbReference type="EMBL" id="SNZV01000010">
    <property type="protein sequence ID" value="TDS09804.1"/>
    <property type="molecule type" value="Genomic_DNA"/>
</dbReference>
<gene>
    <name evidence="1" type="ORF">B0I21_11081</name>
</gene>
<proteinExistence type="predicted"/>
<comment type="caution">
    <text evidence="1">The sequence shown here is derived from an EMBL/GenBank/DDBJ whole genome shotgun (WGS) entry which is preliminary data.</text>
</comment>
<protein>
    <submittedName>
        <fullName evidence="1">Uncharacterized protein</fullName>
    </submittedName>
</protein>
<evidence type="ECO:0000313" key="1">
    <source>
        <dbReference type="EMBL" id="TDS09804.1"/>
    </source>
</evidence>
<organism evidence="1 2">
    <name type="scientific">Sphingobacterium paludis</name>
    <dbReference type="NCBI Taxonomy" id="1476465"/>
    <lineage>
        <taxon>Bacteria</taxon>
        <taxon>Pseudomonadati</taxon>
        <taxon>Bacteroidota</taxon>
        <taxon>Sphingobacteriia</taxon>
        <taxon>Sphingobacteriales</taxon>
        <taxon>Sphingobacteriaceae</taxon>
        <taxon>Sphingobacterium</taxon>
    </lineage>
</organism>
<dbReference type="Proteomes" id="UP000294752">
    <property type="component" value="Unassembled WGS sequence"/>
</dbReference>
<keyword evidence="2" id="KW-1185">Reference proteome</keyword>
<reference evidence="1 2" key="1">
    <citation type="submission" date="2019-03" db="EMBL/GenBank/DDBJ databases">
        <title>Genomic Encyclopedia of Type Strains, Phase III (KMG-III): the genomes of soil and plant-associated and newly described type strains.</title>
        <authorList>
            <person name="Whitman W."/>
        </authorList>
    </citation>
    <scope>NUCLEOTIDE SEQUENCE [LARGE SCALE GENOMIC DNA]</scope>
    <source>
        <strain evidence="1 2">CGMCC 1.12801</strain>
    </source>
</reference>
<dbReference type="AlphaFoldDB" id="A0A4R7CSJ0"/>
<sequence>MSFYSCLYVFLYDVYCGQMAEQQTDRLVTAGNAEKVKYWFLKQINHHSCARTGTGNG</sequence>
<accession>A0A4R7CSJ0</accession>
<evidence type="ECO:0000313" key="2">
    <source>
        <dbReference type="Proteomes" id="UP000294752"/>
    </source>
</evidence>